<feature type="transmembrane region" description="Helical" evidence="1">
    <location>
        <begin position="6"/>
        <end position="27"/>
    </location>
</feature>
<dbReference type="STRING" id="1798657.A2648_01620"/>
<sequence length="175" mass="19453">MNETSYADIISSLALLIATGALAWNIIRDFVVDKVAIEFSVAFGELGNIKSSTTGLFADAGSLPNHQFDNPGMLVQITNIGRRPIGVASVGGELKNGQWLSMLVDGLPKMLQPYEIFSSIANTKQNFLERIQKDEIKDLWVTDTKGKKWLLSVKGWRRLKDTADYIVSKKNMYRG</sequence>
<keyword evidence="1" id="KW-0472">Membrane</keyword>
<dbReference type="AlphaFoldDB" id="A0A1G2CRR7"/>
<evidence type="ECO:0000313" key="2">
    <source>
        <dbReference type="EMBL" id="OGZ03947.1"/>
    </source>
</evidence>
<name>A0A1G2CRR7_9BACT</name>
<dbReference type="Proteomes" id="UP000178841">
    <property type="component" value="Unassembled WGS sequence"/>
</dbReference>
<proteinExistence type="predicted"/>
<keyword evidence="1" id="KW-0812">Transmembrane</keyword>
<accession>A0A1G2CRR7</accession>
<gene>
    <name evidence="2" type="ORF">A2648_01620</name>
</gene>
<reference evidence="2 3" key="1">
    <citation type="journal article" date="2016" name="Nat. Commun.">
        <title>Thousands of microbial genomes shed light on interconnected biogeochemical processes in an aquifer system.</title>
        <authorList>
            <person name="Anantharaman K."/>
            <person name="Brown C.T."/>
            <person name="Hug L.A."/>
            <person name="Sharon I."/>
            <person name="Castelle C.J."/>
            <person name="Probst A.J."/>
            <person name="Thomas B.C."/>
            <person name="Singh A."/>
            <person name="Wilkins M.J."/>
            <person name="Karaoz U."/>
            <person name="Brodie E.L."/>
            <person name="Williams K.H."/>
            <person name="Hubbard S.S."/>
            <person name="Banfield J.F."/>
        </authorList>
    </citation>
    <scope>NUCLEOTIDE SEQUENCE [LARGE SCALE GENOMIC DNA]</scope>
</reference>
<comment type="caution">
    <text evidence="2">The sequence shown here is derived from an EMBL/GenBank/DDBJ whole genome shotgun (WGS) entry which is preliminary data.</text>
</comment>
<protein>
    <submittedName>
        <fullName evidence="2">Uncharacterized protein</fullName>
    </submittedName>
</protein>
<dbReference type="EMBL" id="MHLH01000013">
    <property type="protein sequence ID" value="OGZ03947.1"/>
    <property type="molecule type" value="Genomic_DNA"/>
</dbReference>
<organism evidence="2 3">
    <name type="scientific">Candidatus Lloydbacteria bacterium RIFCSPHIGHO2_01_FULL_41_20</name>
    <dbReference type="NCBI Taxonomy" id="1798657"/>
    <lineage>
        <taxon>Bacteria</taxon>
        <taxon>Candidatus Lloydiibacteriota</taxon>
    </lineage>
</organism>
<evidence type="ECO:0000256" key="1">
    <source>
        <dbReference type="SAM" id="Phobius"/>
    </source>
</evidence>
<evidence type="ECO:0000313" key="3">
    <source>
        <dbReference type="Proteomes" id="UP000178841"/>
    </source>
</evidence>
<keyword evidence="1" id="KW-1133">Transmembrane helix</keyword>